<dbReference type="KEGG" id="abac:LuPra_03676"/>
<dbReference type="EMBL" id="CP015136">
    <property type="protein sequence ID" value="AMY10446.1"/>
    <property type="molecule type" value="Genomic_DNA"/>
</dbReference>
<dbReference type="PANTHER" id="PTHR39452:SF1">
    <property type="entry name" value="CHEY-P PHOSPHATASE CHEX"/>
    <property type="match status" value="1"/>
</dbReference>
<keyword evidence="1" id="KW-0145">Chemotaxis</keyword>
<dbReference type="GO" id="GO:0006935">
    <property type="term" value="P:chemotaxis"/>
    <property type="evidence" value="ECO:0007669"/>
    <property type="project" value="UniProtKB-KW"/>
</dbReference>
<sequence length="171" mass="18127">MASPAPVVDRHATQPLIETLRACTHDVFGTMVGTALAEGTPLVGDALRPQSNVVGQIGFGGSSSGLVVFYATFAGARAITCSLLGLDTADEPSKPEVADAIGEITNMIAGSFRTRMATEGDAWAVSIPTVTMGSDFYMTALTDGQRTMLPFRMDDHEIFVELVITTKVRRT</sequence>
<feature type="domain" description="Chemotaxis phosphatase CheX-like" evidence="2">
    <location>
        <begin position="53"/>
        <end position="151"/>
    </location>
</feature>
<reference evidence="3 4" key="1">
    <citation type="journal article" date="2016" name="Genome Announc.">
        <title>First Complete Genome Sequence of a Subdivision 6 Acidobacterium Strain.</title>
        <authorList>
            <person name="Huang S."/>
            <person name="Vieira S."/>
            <person name="Bunk B."/>
            <person name="Riedel T."/>
            <person name="Sproer C."/>
            <person name="Overmann J."/>
        </authorList>
    </citation>
    <scope>NUCLEOTIDE SEQUENCE [LARGE SCALE GENOMIC DNA]</scope>
    <source>
        <strain evidence="4">DSM 100886 HEG_-6_39</strain>
    </source>
</reference>
<evidence type="ECO:0000259" key="2">
    <source>
        <dbReference type="Pfam" id="PF13690"/>
    </source>
</evidence>
<gene>
    <name evidence="3" type="ORF">LuPra_03676</name>
</gene>
<dbReference type="AlphaFoldDB" id="A0A143PQ00"/>
<dbReference type="CDD" id="cd17906">
    <property type="entry name" value="CheX"/>
    <property type="match status" value="1"/>
</dbReference>
<keyword evidence="4" id="KW-1185">Reference proteome</keyword>
<evidence type="ECO:0000313" key="4">
    <source>
        <dbReference type="Proteomes" id="UP000076079"/>
    </source>
</evidence>
<evidence type="ECO:0000256" key="1">
    <source>
        <dbReference type="ARBA" id="ARBA00022500"/>
    </source>
</evidence>
<dbReference type="Gene3D" id="3.40.1550.10">
    <property type="entry name" value="CheC-like"/>
    <property type="match status" value="1"/>
</dbReference>
<dbReference type="Pfam" id="PF13690">
    <property type="entry name" value="CheX"/>
    <property type="match status" value="1"/>
</dbReference>
<dbReference type="RefSeq" id="WP_110172086.1">
    <property type="nucleotide sequence ID" value="NZ_CP015136.1"/>
</dbReference>
<dbReference type="InterPro" id="IPR028051">
    <property type="entry name" value="CheX-like_dom"/>
</dbReference>
<dbReference type="InterPro" id="IPR038756">
    <property type="entry name" value="CheX-like"/>
</dbReference>
<accession>A0A143PQ00</accession>
<name>A0A143PQ00_LUTPR</name>
<dbReference type="SUPFAM" id="SSF103039">
    <property type="entry name" value="CheC-like"/>
    <property type="match status" value="1"/>
</dbReference>
<dbReference type="PANTHER" id="PTHR39452">
    <property type="entry name" value="CHEY-P PHOSPHATASE CHEX"/>
    <property type="match status" value="1"/>
</dbReference>
<protein>
    <recommendedName>
        <fullName evidence="2">Chemotaxis phosphatase CheX-like domain-containing protein</fullName>
    </recommendedName>
</protein>
<dbReference type="OrthoDB" id="9790435at2"/>
<organism evidence="3 4">
    <name type="scientific">Luteitalea pratensis</name>
    <dbReference type="NCBI Taxonomy" id="1855912"/>
    <lineage>
        <taxon>Bacteria</taxon>
        <taxon>Pseudomonadati</taxon>
        <taxon>Acidobacteriota</taxon>
        <taxon>Vicinamibacteria</taxon>
        <taxon>Vicinamibacterales</taxon>
        <taxon>Vicinamibacteraceae</taxon>
        <taxon>Luteitalea</taxon>
    </lineage>
</organism>
<reference evidence="4" key="2">
    <citation type="submission" date="2016-04" db="EMBL/GenBank/DDBJ databases">
        <title>First Complete Genome Sequence of a Subdivision 6 Acidobacterium.</title>
        <authorList>
            <person name="Huang S."/>
            <person name="Vieira S."/>
            <person name="Bunk B."/>
            <person name="Riedel T."/>
            <person name="Sproeer C."/>
            <person name="Overmann J."/>
        </authorList>
    </citation>
    <scope>NUCLEOTIDE SEQUENCE [LARGE SCALE GENOMIC DNA]</scope>
    <source>
        <strain evidence="4">DSM 100886 HEG_-6_39</strain>
    </source>
</reference>
<dbReference type="STRING" id="1855912.LuPra_03676"/>
<evidence type="ECO:0000313" key="3">
    <source>
        <dbReference type="EMBL" id="AMY10446.1"/>
    </source>
</evidence>
<proteinExistence type="predicted"/>
<dbReference type="InterPro" id="IPR028976">
    <property type="entry name" value="CheC-like_sf"/>
</dbReference>
<dbReference type="Proteomes" id="UP000076079">
    <property type="component" value="Chromosome"/>
</dbReference>